<proteinExistence type="predicted"/>
<keyword evidence="2" id="KW-1185">Reference proteome</keyword>
<protein>
    <submittedName>
        <fullName evidence="1">Uncharacterized protein</fullName>
    </submittedName>
</protein>
<dbReference type="EMBL" id="JBBPBM010000049">
    <property type="protein sequence ID" value="KAK8520441.1"/>
    <property type="molecule type" value="Genomic_DNA"/>
</dbReference>
<dbReference type="Proteomes" id="UP001472677">
    <property type="component" value="Unassembled WGS sequence"/>
</dbReference>
<evidence type="ECO:0000313" key="2">
    <source>
        <dbReference type="Proteomes" id="UP001472677"/>
    </source>
</evidence>
<accession>A0ABR2CLC2</accession>
<gene>
    <name evidence="1" type="ORF">V6N12_004379</name>
</gene>
<reference evidence="1 2" key="1">
    <citation type="journal article" date="2024" name="G3 (Bethesda)">
        <title>Genome assembly of Hibiscus sabdariffa L. provides insights into metabolisms of medicinal natural products.</title>
        <authorList>
            <person name="Kim T."/>
        </authorList>
    </citation>
    <scope>NUCLEOTIDE SEQUENCE [LARGE SCALE GENOMIC DNA]</scope>
    <source>
        <strain evidence="1">TK-2024</strain>
        <tissue evidence="1">Old leaves</tissue>
    </source>
</reference>
<evidence type="ECO:0000313" key="1">
    <source>
        <dbReference type="EMBL" id="KAK8520441.1"/>
    </source>
</evidence>
<name>A0ABR2CLC2_9ROSI</name>
<comment type="caution">
    <text evidence="1">The sequence shown here is derived from an EMBL/GenBank/DDBJ whole genome shotgun (WGS) entry which is preliminary data.</text>
</comment>
<sequence>MPGAPTATPNDRTYMVRLHRLVSPYRYDDFYDNWADNKDFVVGVQLYYHPRPVITTSFAVSPVTVLPAKSSKTQKWNSEMATAPALLPLPDQATPHLEVATSSDLFGI</sequence>
<organism evidence="1 2">
    <name type="scientific">Hibiscus sabdariffa</name>
    <name type="common">roselle</name>
    <dbReference type="NCBI Taxonomy" id="183260"/>
    <lineage>
        <taxon>Eukaryota</taxon>
        <taxon>Viridiplantae</taxon>
        <taxon>Streptophyta</taxon>
        <taxon>Embryophyta</taxon>
        <taxon>Tracheophyta</taxon>
        <taxon>Spermatophyta</taxon>
        <taxon>Magnoliopsida</taxon>
        <taxon>eudicotyledons</taxon>
        <taxon>Gunneridae</taxon>
        <taxon>Pentapetalae</taxon>
        <taxon>rosids</taxon>
        <taxon>malvids</taxon>
        <taxon>Malvales</taxon>
        <taxon>Malvaceae</taxon>
        <taxon>Malvoideae</taxon>
        <taxon>Hibiscus</taxon>
    </lineage>
</organism>